<dbReference type="Gene3D" id="3.40.50.10140">
    <property type="entry name" value="Toll/interleukin-1 receptor homology (TIR) domain"/>
    <property type="match status" value="1"/>
</dbReference>
<accession>A0AAU7W0Z3</accession>
<sequence length="264" mass="29680">MAGLSRAQIEAKLRAAQREAERKYKAEVDRVNRENKRRVDEHNRRAAQHNQQVVQAQQRRVDAYNAEVARVNSHNQRVNTNNQRVNDRNRAMVAEINRQLRSVATTGPRYTSSELELVDRLQERAAEHPEREYDAFLSYARIDGGEVGIALREELDQLGASVWFDEVAITPGKSQALQMDKGLRSARCGIALLTPAYLTGRFWTERELGALLHKETLIPVLHNVTFAQVAEYSGILPDLAGFETARDSVQDIAAKIAAAILPTS</sequence>
<dbReference type="RefSeq" id="WP_350353286.1">
    <property type="nucleotide sequence ID" value="NZ_CP158357.1"/>
</dbReference>
<evidence type="ECO:0000313" key="3">
    <source>
        <dbReference type="EMBL" id="XBX80485.1"/>
    </source>
</evidence>
<dbReference type="InterPro" id="IPR035897">
    <property type="entry name" value="Toll_tir_struct_dom_sf"/>
</dbReference>
<feature type="domain" description="TIR" evidence="2">
    <location>
        <begin position="131"/>
        <end position="260"/>
    </location>
</feature>
<organism evidence="3">
    <name type="scientific">Microbacterium sp. A8/3-1</name>
    <dbReference type="NCBI Taxonomy" id="3160749"/>
    <lineage>
        <taxon>Bacteria</taxon>
        <taxon>Bacillati</taxon>
        <taxon>Actinomycetota</taxon>
        <taxon>Actinomycetes</taxon>
        <taxon>Micrococcales</taxon>
        <taxon>Microbacteriaceae</taxon>
        <taxon>Microbacterium</taxon>
    </lineage>
</organism>
<dbReference type="InterPro" id="IPR000157">
    <property type="entry name" value="TIR_dom"/>
</dbReference>
<evidence type="ECO:0000256" key="1">
    <source>
        <dbReference type="SAM" id="MobiDB-lite"/>
    </source>
</evidence>
<keyword evidence="3" id="KW-0675">Receptor</keyword>
<protein>
    <submittedName>
        <fullName evidence="3">Toll/interleukin-1 receptor domain-containing protein</fullName>
    </submittedName>
</protein>
<feature type="region of interest" description="Disordered" evidence="1">
    <location>
        <begin position="29"/>
        <end position="51"/>
    </location>
</feature>
<dbReference type="GO" id="GO:0007165">
    <property type="term" value="P:signal transduction"/>
    <property type="evidence" value="ECO:0007669"/>
    <property type="project" value="InterPro"/>
</dbReference>
<dbReference type="PROSITE" id="PS50104">
    <property type="entry name" value="TIR"/>
    <property type="match status" value="1"/>
</dbReference>
<evidence type="ECO:0000259" key="2">
    <source>
        <dbReference type="PROSITE" id="PS50104"/>
    </source>
</evidence>
<feature type="compositionally biased region" description="Basic and acidic residues" evidence="1">
    <location>
        <begin position="29"/>
        <end position="44"/>
    </location>
</feature>
<dbReference type="SUPFAM" id="SSF52200">
    <property type="entry name" value="Toll/Interleukin receptor TIR domain"/>
    <property type="match status" value="1"/>
</dbReference>
<gene>
    <name evidence="3" type="ORF">ABS642_10440</name>
</gene>
<dbReference type="Pfam" id="PF13676">
    <property type="entry name" value="TIR_2"/>
    <property type="match status" value="1"/>
</dbReference>
<dbReference type="EMBL" id="CP158357">
    <property type="protein sequence ID" value="XBX80485.1"/>
    <property type="molecule type" value="Genomic_DNA"/>
</dbReference>
<proteinExistence type="predicted"/>
<dbReference type="AlphaFoldDB" id="A0AAU7W0Z3"/>
<name>A0AAU7W0Z3_9MICO</name>
<reference evidence="3" key="1">
    <citation type="submission" date="2024-06" db="EMBL/GenBank/DDBJ databases">
        <title>Draft genome sequence of Microbacterium sp. strain A8/3-1, isolated from Oxytropis tragacanthoides Fisch. ex DC. Root nodules in the Altai region of Russia.</title>
        <authorList>
            <person name="Sazanova A."/>
            <person name="Guro P."/>
            <person name="Kuznetsova I."/>
            <person name="Belimov A."/>
            <person name="Safronova V."/>
        </authorList>
    </citation>
    <scope>NUCLEOTIDE SEQUENCE</scope>
    <source>
        <strain evidence="3">A8/3-1</strain>
    </source>
</reference>